<sequence>MESGLISVDWFSGDSRAYFLTHLHSDHTRGLSSSWNRGPLFCTRITAKLFPIKFPGFDLSLLRILDTSTWHCLSLPSPSSCTGHMLHVMPIDARHCPGSVMYLFRGEFGRVLCTGDFRWELTGEDAVEPREALLRALNGRRVDTVYLDNTYCHPSHDFPARLVAAEKVIDIILSHPNHDVIIGIDSLGKEDLLVYIAQKLNVKIWVWPERLQIMHLLGFDDIFTTRTSLTRVRAVPRYSFSADTIDALNSIHPTIGIMPSGMPWASKPYDKNQKVYDCRPDSSCSSFKRSGNEKASAIKPEQIDGSVKGAQRKLFSVPYSDHCSFAEIQALLRLIRPFNMEGIVSSSPCYVDPSYYSGFCDDKTETGRMNKEQGERNGRPARAILTKSSFKRSNYSNCYRRKEGKNNKLGTLGAYMSRLKAVRRFRRGAKIVDTISAS</sequence>
<dbReference type="EMBL" id="CM042882">
    <property type="protein sequence ID" value="KAI4383291.1"/>
    <property type="molecule type" value="Genomic_DNA"/>
</dbReference>
<protein>
    <submittedName>
        <fullName evidence="1">Uncharacterized protein</fullName>
    </submittedName>
</protein>
<keyword evidence="2" id="KW-1185">Reference proteome</keyword>
<reference evidence="2" key="1">
    <citation type="journal article" date="2023" name="Front. Plant Sci.">
        <title>Chromosomal-level genome assembly of Melastoma candidum provides insights into trichome evolution.</title>
        <authorList>
            <person name="Zhong Y."/>
            <person name="Wu W."/>
            <person name="Sun C."/>
            <person name="Zou P."/>
            <person name="Liu Y."/>
            <person name="Dai S."/>
            <person name="Zhou R."/>
        </authorList>
    </citation>
    <scope>NUCLEOTIDE SEQUENCE [LARGE SCALE GENOMIC DNA]</scope>
</reference>
<gene>
    <name evidence="1" type="ORF">MLD38_009147</name>
</gene>
<evidence type="ECO:0000313" key="2">
    <source>
        <dbReference type="Proteomes" id="UP001057402"/>
    </source>
</evidence>
<name>A0ACB9RYI3_9MYRT</name>
<dbReference type="Proteomes" id="UP001057402">
    <property type="component" value="Chromosome 3"/>
</dbReference>
<evidence type="ECO:0000313" key="1">
    <source>
        <dbReference type="EMBL" id="KAI4383291.1"/>
    </source>
</evidence>
<proteinExistence type="predicted"/>
<accession>A0ACB9RYI3</accession>
<organism evidence="1 2">
    <name type="scientific">Melastoma candidum</name>
    <dbReference type="NCBI Taxonomy" id="119954"/>
    <lineage>
        <taxon>Eukaryota</taxon>
        <taxon>Viridiplantae</taxon>
        <taxon>Streptophyta</taxon>
        <taxon>Embryophyta</taxon>
        <taxon>Tracheophyta</taxon>
        <taxon>Spermatophyta</taxon>
        <taxon>Magnoliopsida</taxon>
        <taxon>eudicotyledons</taxon>
        <taxon>Gunneridae</taxon>
        <taxon>Pentapetalae</taxon>
        <taxon>rosids</taxon>
        <taxon>malvids</taxon>
        <taxon>Myrtales</taxon>
        <taxon>Melastomataceae</taxon>
        <taxon>Melastomatoideae</taxon>
        <taxon>Melastomateae</taxon>
        <taxon>Melastoma</taxon>
    </lineage>
</organism>
<comment type="caution">
    <text evidence="1">The sequence shown here is derived from an EMBL/GenBank/DDBJ whole genome shotgun (WGS) entry which is preliminary data.</text>
</comment>